<dbReference type="RefSeq" id="WP_280320659.1">
    <property type="nucleotide sequence ID" value="NZ_CP118605.1"/>
</dbReference>
<gene>
    <name evidence="1" type="ORF">PVT68_00725</name>
</gene>
<dbReference type="Proteomes" id="UP001236500">
    <property type="component" value="Chromosome"/>
</dbReference>
<evidence type="ECO:0000313" key="1">
    <source>
        <dbReference type="EMBL" id="WGL16839.1"/>
    </source>
</evidence>
<keyword evidence="2" id="KW-1185">Reference proteome</keyword>
<sequence>MTDAKQKLTKEFAAHLDGDNHIDTSETYTAVLATRDRVWEKISSALSLREDTRCADLHQFNTLEGEPIGRMRTFTGDASPIDWVIHSNIGSPQKTFTNIHLTIYVDDSVDVPHLGMAFGTLPDAFFYVDPMPRYEVLSEPGYLQKYLAPLNEAYMALQNELFEAGVKPFNPAMPFIRSSLSPVALAGVVPLAFYLEKVEPKIFAYVDHWIELVKNAQPVTDTDERARLRARDERVRRNIVHLDPANPIAERLVGKDTADRLVRILCGDERESSPAETV</sequence>
<dbReference type="EMBL" id="CP118605">
    <property type="protein sequence ID" value="WGL16839.1"/>
    <property type="molecule type" value="Genomic_DNA"/>
</dbReference>
<evidence type="ECO:0008006" key="3">
    <source>
        <dbReference type="Google" id="ProtNLM"/>
    </source>
</evidence>
<reference evidence="1 2" key="1">
    <citation type="submission" date="2023-02" db="EMBL/GenBank/DDBJ databases">
        <title>Description and genomic characterization of Microbulbifer bruguierae sp. nov., isolated from the sediment of mangrove plant Bruguiera sexangula.</title>
        <authorList>
            <person name="Long M."/>
        </authorList>
    </citation>
    <scope>NUCLEOTIDE SEQUENCE [LARGE SCALE GENOMIC DNA]</scope>
    <source>
        <strain evidence="1 2">H12</strain>
    </source>
</reference>
<dbReference type="PANTHER" id="PTHR34685">
    <property type="entry name" value="RED CHLOROPHYLL CATABOLITE REDUCTASE, CHLOROPLASTIC"/>
    <property type="match status" value="1"/>
</dbReference>
<protein>
    <recommendedName>
        <fullName evidence="3">Red chlorophyll catabolite reductase</fullName>
    </recommendedName>
</protein>
<evidence type="ECO:0000313" key="2">
    <source>
        <dbReference type="Proteomes" id="UP001236500"/>
    </source>
</evidence>
<name>A0ABY8NEM2_9GAMM</name>
<proteinExistence type="predicted"/>
<dbReference type="Gene3D" id="3.40.1500.20">
    <property type="match status" value="1"/>
</dbReference>
<dbReference type="Pfam" id="PF06405">
    <property type="entry name" value="RCC_reductase"/>
    <property type="match status" value="1"/>
</dbReference>
<organism evidence="1 2">
    <name type="scientific">Microbulbifer bruguierae</name>
    <dbReference type="NCBI Taxonomy" id="3029061"/>
    <lineage>
        <taxon>Bacteria</taxon>
        <taxon>Pseudomonadati</taxon>
        <taxon>Pseudomonadota</taxon>
        <taxon>Gammaproteobacteria</taxon>
        <taxon>Cellvibrionales</taxon>
        <taxon>Microbulbiferaceae</taxon>
        <taxon>Microbulbifer</taxon>
    </lineage>
</organism>
<dbReference type="PANTHER" id="PTHR34685:SF2">
    <property type="entry name" value="RED CHLOROPHYLL CATABOLITE REDUCTASE, CHLOROPLASTIC"/>
    <property type="match status" value="1"/>
</dbReference>
<dbReference type="InterPro" id="IPR009439">
    <property type="entry name" value="RCC_reductase"/>
</dbReference>
<accession>A0ABY8NEM2</accession>